<organism evidence="2 4">
    <name type="scientific">Methylacidiphilum kamchatkense Kam1</name>
    <dbReference type="NCBI Taxonomy" id="1202785"/>
    <lineage>
        <taxon>Bacteria</taxon>
        <taxon>Pseudomonadati</taxon>
        <taxon>Verrucomicrobiota</taxon>
        <taxon>Methylacidiphilae</taxon>
        <taxon>Methylacidiphilales</taxon>
        <taxon>Methylacidiphilaceae</taxon>
        <taxon>Methylacidiphilum (ex Ratnadevi et al. 2023)</taxon>
    </lineage>
</organism>
<dbReference type="EMBL" id="JQNX01000003">
    <property type="protein sequence ID" value="KIE58717.1"/>
    <property type="molecule type" value="Genomic_DNA"/>
</dbReference>
<reference evidence="4" key="3">
    <citation type="submission" date="2019-03" db="EMBL/GenBank/DDBJ databases">
        <title>Complete genome of Methylacidiphilum kamchatkense Kam1.</title>
        <authorList>
            <person name="Kruse T."/>
            <person name="Murarilal Ratnadevi C."/>
            <person name="Erikstad H.-A."/>
            <person name="Birkeland N.-K."/>
        </authorList>
    </citation>
    <scope>NUCLEOTIDE SEQUENCE [LARGE SCALE GENOMIC DNA]</scope>
    <source>
        <strain evidence="4">kam1</strain>
    </source>
</reference>
<dbReference type="OrthoDB" id="198661at2"/>
<dbReference type="KEGG" id="mkc:kam1_639"/>
<dbReference type="RefSeq" id="WP_039721182.1">
    <property type="nucleotide sequence ID" value="NZ_CP037899.1"/>
</dbReference>
<evidence type="ECO:0000313" key="2">
    <source>
        <dbReference type="EMBL" id="QDQ41887.1"/>
    </source>
</evidence>
<protein>
    <submittedName>
        <fullName evidence="2">Uncharacterized protein</fullName>
    </submittedName>
</protein>
<reference evidence="1 3" key="1">
    <citation type="submission" date="2014-08" db="EMBL/GenBank/DDBJ databases">
        <title>Methylacidiphilum kamchatkense strain Kam1 draft genome sequence.</title>
        <authorList>
            <person name="Birkeland N.-K."/>
            <person name="Erikstad H.A."/>
        </authorList>
    </citation>
    <scope>NUCLEOTIDE SEQUENCE [LARGE SCALE GENOMIC DNA]</scope>
    <source>
        <strain evidence="1 3">Kam1</strain>
    </source>
</reference>
<name>A0A0C1RL05_9BACT</name>
<sequence length="63" mass="7136">MEEAHNIALINLEIFEAKLKEKIKFMWKNPQFSPLGNLSHFLNQFPDPRAQLLSATALATVGL</sequence>
<dbReference type="Proteomes" id="UP000315925">
    <property type="component" value="Chromosome"/>
</dbReference>
<dbReference type="Proteomes" id="UP000031594">
    <property type="component" value="Unassembled WGS sequence"/>
</dbReference>
<dbReference type="STRING" id="1202785.A946_04630"/>
<accession>A0A0C1RL05</accession>
<evidence type="ECO:0000313" key="1">
    <source>
        <dbReference type="EMBL" id="KIE58717.1"/>
    </source>
</evidence>
<evidence type="ECO:0000313" key="4">
    <source>
        <dbReference type="Proteomes" id="UP000315925"/>
    </source>
</evidence>
<dbReference type="EMBL" id="CP037899">
    <property type="protein sequence ID" value="QDQ41887.1"/>
    <property type="molecule type" value="Genomic_DNA"/>
</dbReference>
<keyword evidence="3" id="KW-1185">Reference proteome</keyword>
<evidence type="ECO:0000313" key="3">
    <source>
        <dbReference type="Proteomes" id="UP000031594"/>
    </source>
</evidence>
<dbReference type="AlphaFoldDB" id="A0A0C1RL05"/>
<gene>
    <name evidence="1" type="ORF">A946_04630</name>
    <name evidence="2" type="ORF">kam1_639</name>
</gene>
<reference evidence="2" key="2">
    <citation type="journal article" date="2019" name="BMC Genomics">
        <title>Complete genome sequence analysis of the thermoacidophilic verrucomicrobial methanotroph 'Candidatus Methylacidiphilum kamchatkense' strain Kam1 and comparison with its closest relatives.</title>
        <authorList>
            <person name="Kruse T."/>
            <person name="Ratnadevi C.M."/>
            <person name="Erikstad H.A."/>
            <person name="Birkeland N.K."/>
        </authorList>
    </citation>
    <scope>NUCLEOTIDE SEQUENCE</scope>
    <source>
        <strain evidence="2">Kam1</strain>
    </source>
</reference>
<proteinExistence type="predicted"/>